<keyword evidence="1" id="KW-1133">Transmembrane helix</keyword>
<evidence type="ECO:0000313" key="2">
    <source>
        <dbReference type="EMBL" id="GIG45611.1"/>
    </source>
</evidence>
<dbReference type="RefSeq" id="WP_203847404.1">
    <property type="nucleotide sequence ID" value="NZ_BAAAVW010000011.1"/>
</dbReference>
<gene>
    <name evidence="2" type="ORF">Dsi01nite_036520</name>
</gene>
<accession>A0A919UBG7</accession>
<sequence>MAEDARKKLAVWRIVALVGLVGNAAGILGDVPILTLIFAPVTMVGAVGLLIANNKVKQAGRRR</sequence>
<feature type="transmembrane region" description="Helical" evidence="1">
    <location>
        <begin position="9"/>
        <end position="27"/>
    </location>
</feature>
<organism evidence="2 3">
    <name type="scientific">Dactylosporangium siamense</name>
    <dbReference type="NCBI Taxonomy" id="685454"/>
    <lineage>
        <taxon>Bacteria</taxon>
        <taxon>Bacillati</taxon>
        <taxon>Actinomycetota</taxon>
        <taxon>Actinomycetes</taxon>
        <taxon>Micromonosporales</taxon>
        <taxon>Micromonosporaceae</taxon>
        <taxon>Dactylosporangium</taxon>
    </lineage>
</organism>
<dbReference type="Proteomes" id="UP000660611">
    <property type="component" value="Unassembled WGS sequence"/>
</dbReference>
<evidence type="ECO:0000256" key="1">
    <source>
        <dbReference type="SAM" id="Phobius"/>
    </source>
</evidence>
<proteinExistence type="predicted"/>
<keyword evidence="1" id="KW-0472">Membrane</keyword>
<keyword evidence="1" id="KW-0812">Transmembrane</keyword>
<name>A0A919UBG7_9ACTN</name>
<dbReference type="AlphaFoldDB" id="A0A919UBG7"/>
<reference evidence="2" key="1">
    <citation type="submission" date="2021-01" db="EMBL/GenBank/DDBJ databases">
        <title>Whole genome shotgun sequence of Dactylosporangium siamense NBRC 106093.</title>
        <authorList>
            <person name="Komaki H."/>
            <person name="Tamura T."/>
        </authorList>
    </citation>
    <scope>NUCLEOTIDE SEQUENCE</scope>
    <source>
        <strain evidence="2">NBRC 106093</strain>
    </source>
</reference>
<keyword evidence="3" id="KW-1185">Reference proteome</keyword>
<protein>
    <submittedName>
        <fullName evidence="2">Uncharacterized protein</fullName>
    </submittedName>
</protein>
<evidence type="ECO:0000313" key="3">
    <source>
        <dbReference type="Proteomes" id="UP000660611"/>
    </source>
</evidence>
<comment type="caution">
    <text evidence="2">The sequence shown here is derived from an EMBL/GenBank/DDBJ whole genome shotgun (WGS) entry which is preliminary data.</text>
</comment>
<feature type="transmembrane region" description="Helical" evidence="1">
    <location>
        <begin position="33"/>
        <end position="53"/>
    </location>
</feature>
<dbReference type="EMBL" id="BONQ01000054">
    <property type="protein sequence ID" value="GIG45611.1"/>
    <property type="molecule type" value="Genomic_DNA"/>
</dbReference>